<reference evidence="12" key="1">
    <citation type="submission" date="2021-02" db="EMBL/GenBank/DDBJ databases">
        <authorList>
            <person name="Dougan E. K."/>
            <person name="Rhodes N."/>
            <person name="Thang M."/>
            <person name="Chan C."/>
        </authorList>
    </citation>
    <scope>NUCLEOTIDE SEQUENCE</scope>
</reference>
<feature type="transmembrane region" description="Helical" evidence="8">
    <location>
        <begin position="1272"/>
        <end position="1291"/>
    </location>
</feature>
<dbReference type="InterPro" id="IPR009030">
    <property type="entry name" value="Growth_fac_rcpt_cys_sf"/>
</dbReference>
<evidence type="ECO:0000256" key="6">
    <source>
        <dbReference type="ARBA" id="ARBA00023180"/>
    </source>
</evidence>
<feature type="chain" id="PRO_5032534651" evidence="9">
    <location>
        <begin position="24"/>
        <end position="1447"/>
    </location>
</feature>
<organism evidence="12 13">
    <name type="scientific">Symbiodinium natans</name>
    <dbReference type="NCBI Taxonomy" id="878477"/>
    <lineage>
        <taxon>Eukaryota</taxon>
        <taxon>Sar</taxon>
        <taxon>Alveolata</taxon>
        <taxon>Dinophyceae</taxon>
        <taxon>Suessiales</taxon>
        <taxon>Symbiodiniaceae</taxon>
        <taxon>Symbiodinium</taxon>
    </lineage>
</organism>
<comment type="subcellular location">
    <subcellularLocation>
        <location evidence="1">Membrane</location>
        <topology evidence="1">Multi-pass membrane protein</topology>
    </subcellularLocation>
</comment>
<evidence type="ECO:0000259" key="11">
    <source>
        <dbReference type="Pfam" id="PF07699"/>
    </source>
</evidence>
<feature type="transmembrane region" description="Helical" evidence="8">
    <location>
        <begin position="977"/>
        <end position="998"/>
    </location>
</feature>
<evidence type="ECO:0000256" key="1">
    <source>
        <dbReference type="ARBA" id="ARBA00004141"/>
    </source>
</evidence>
<dbReference type="InterPro" id="IPR011641">
    <property type="entry name" value="Tyr-kin_ephrin_A/B_rcpt-like"/>
</dbReference>
<dbReference type="PRINTS" id="PR00248">
    <property type="entry name" value="GPCRMGR"/>
</dbReference>
<feature type="domain" description="Receptor ligand binding region" evidence="10">
    <location>
        <begin position="81"/>
        <end position="420"/>
    </location>
</feature>
<dbReference type="Gene3D" id="2.10.50.10">
    <property type="entry name" value="Tumor Necrosis Factor Receptor, subunit A, domain 2"/>
    <property type="match status" value="2"/>
</dbReference>
<feature type="transmembrane region" description="Helical" evidence="8">
    <location>
        <begin position="919"/>
        <end position="939"/>
    </location>
</feature>
<evidence type="ECO:0000259" key="10">
    <source>
        <dbReference type="Pfam" id="PF01094"/>
    </source>
</evidence>
<dbReference type="InterPro" id="IPR001828">
    <property type="entry name" value="ANF_lig-bd_rcpt"/>
</dbReference>
<dbReference type="GO" id="GO:0016020">
    <property type="term" value="C:membrane"/>
    <property type="evidence" value="ECO:0007669"/>
    <property type="project" value="UniProtKB-SubCell"/>
</dbReference>
<keyword evidence="13" id="KW-1185">Reference proteome</keyword>
<dbReference type="SUPFAM" id="SSF53822">
    <property type="entry name" value="Periplasmic binding protein-like I"/>
    <property type="match status" value="1"/>
</dbReference>
<dbReference type="Pfam" id="PF07699">
    <property type="entry name" value="Ephrin_rec_like"/>
    <property type="match status" value="2"/>
</dbReference>
<dbReference type="GO" id="GO:0004930">
    <property type="term" value="F:G protein-coupled receptor activity"/>
    <property type="evidence" value="ECO:0007669"/>
    <property type="project" value="InterPro"/>
</dbReference>
<keyword evidence="6" id="KW-0325">Glycoprotein</keyword>
<comment type="caution">
    <text evidence="12">The sequence shown here is derived from an EMBL/GenBank/DDBJ whole genome shotgun (WGS) entry which is preliminary data.</text>
</comment>
<dbReference type="SUPFAM" id="SSF57184">
    <property type="entry name" value="Growth factor receptor domain"/>
    <property type="match status" value="1"/>
</dbReference>
<evidence type="ECO:0000256" key="2">
    <source>
        <dbReference type="ARBA" id="ARBA00022692"/>
    </source>
</evidence>
<keyword evidence="2 8" id="KW-0812">Transmembrane</keyword>
<feature type="region of interest" description="Disordered" evidence="7">
    <location>
        <begin position="1425"/>
        <end position="1447"/>
    </location>
</feature>
<protein>
    <submittedName>
        <fullName evidence="12">Grm1 protein</fullName>
    </submittedName>
</protein>
<evidence type="ECO:0000313" key="12">
    <source>
        <dbReference type="EMBL" id="CAE7217917.1"/>
    </source>
</evidence>
<feature type="domain" description="Tyrosine-protein kinase ephrin type A/B receptor-like" evidence="11">
    <location>
        <begin position="543"/>
        <end position="584"/>
    </location>
</feature>
<keyword evidence="3 8" id="KW-1133">Transmembrane helix</keyword>
<evidence type="ECO:0000256" key="3">
    <source>
        <dbReference type="ARBA" id="ARBA00022989"/>
    </source>
</evidence>
<feature type="transmembrane region" description="Helical" evidence="8">
    <location>
        <begin position="812"/>
        <end position="836"/>
    </location>
</feature>
<feature type="transmembrane region" description="Helical" evidence="8">
    <location>
        <begin position="780"/>
        <end position="800"/>
    </location>
</feature>
<evidence type="ECO:0000256" key="5">
    <source>
        <dbReference type="ARBA" id="ARBA00023170"/>
    </source>
</evidence>
<dbReference type="PROSITE" id="PS51257">
    <property type="entry name" value="PROKAR_LIPOPROTEIN"/>
    <property type="match status" value="1"/>
</dbReference>
<dbReference type="SMART" id="SM01411">
    <property type="entry name" value="Ephrin_rec_like"/>
    <property type="match status" value="2"/>
</dbReference>
<dbReference type="OrthoDB" id="432745at2759"/>
<dbReference type="InterPro" id="IPR000337">
    <property type="entry name" value="GPCR_3"/>
</dbReference>
<proteinExistence type="predicted"/>
<feature type="transmembrane region" description="Helical" evidence="8">
    <location>
        <begin position="1004"/>
        <end position="1029"/>
    </location>
</feature>
<evidence type="ECO:0000256" key="4">
    <source>
        <dbReference type="ARBA" id="ARBA00023136"/>
    </source>
</evidence>
<gene>
    <name evidence="12" type="primary">Grm1</name>
    <name evidence="12" type="ORF">SNAT2548_LOCUS7793</name>
</gene>
<accession>A0A812JVT2</accession>
<feature type="transmembrane region" description="Helical" evidence="8">
    <location>
        <begin position="713"/>
        <end position="734"/>
    </location>
</feature>
<dbReference type="InterPro" id="IPR028082">
    <property type="entry name" value="Peripla_BP_I"/>
</dbReference>
<sequence>MAAARFLIVPLLALLACFVGCASEVALGAVGGWTAYDPPELIATIAAFLDYRANWDAALAARLGPPRITIPGGFHPNGSSVALRIGTSHLRPDVGVATALDMMLGLDGAQPVAGLLAASASSVTMPIATLAAAREVPQISHSATSPQLSNKAAYPYFLRTVAPDGIQAKAIWAWIVQFDVVSATFLYSRESFGQGLLSDVQLLARTSGRPDAVQGQDIPYMPVEYDAAQARESLNAARRLPSRFMILALEPKMSNHILRSLLAEGMLGEGWQIVGTDTYGSTGDLLPVGFMKILPVSRGSLFPSFLQLWSRLDLEDILGPEGKDFGIDRMRRPLSNESVAKSLASIPAQAVWAPLAFDALYAFFIAINRLLFKGVAEPDIRGQVLLQELRETSFLGITGEVSFDEFGDRVGTFELQNLQKDPNSQLLQTVVVGLFSTSTGHFSFSRNPVWMDGSAGIKPPQELSTCIPGYYEEEQTRHCRVCPKGMMCTGGASAGFEACPRGTFANMSGMLNCTPCPEGHFARDVGSVECSPCVPGMEAPHMGMEECTKCKPGRYMPSAGASQCLPCGQSQITLQSGADSLSSCLCAEGSFMCPNVGCMPCSSGLHCPAGLSPPGQKAGFWADPGAFASSKECVASVLRCRSASECPKAALGTCAHGRHGRACNNCQVGHFPDFDGSCQACGETDVLLGALFIAVVLIALFSVSLMKVEPSQLSFNLLTAAAVASQLVVAIQALGSMQKLAMVWHHPAKELMELTRLLTLDLDFVRVSCLYGLNDPVVTFFGRLLLCPALCALLFLSWLLEKACGRATSLDSLVNLTGLLLVSFFLSITLSTLIPFQCTINPSGSFSLVTHPGIICFESEEHLVLTLLALIGVCTQPLPILAWATYATIMYPSRVASGRGLRLVNRHRFLFHRFKPEQYYYGLVLLLRNGLVAILPIATVELPELQVPLMGLILLASLALQARTYPWRTAQANHVDLGIGVLLLLILLGAAPMLSLDFERSSVVFGWILCIPIIGILLLGTGILACAIFKHIERRCLFGVFLCHHKGGAGSLCRLLKILIARHSPTRVFLDCDQLEKLDLLFDIVRTCTKSVVVVLTPEVLKRVWCAGEITTSWKNRVTTVPLVCDGFHPLSEEACRHIFTTIWTAQQKQLLANYGVEINDVSLAYAWLQEELDPLQMPRFGPVWGREDVVRDLLGRCGVLSLSPLGKGLKRMSSARDSLAPARARILITGPVTDAESLSACECFQLLLQGHLQVECAVVHGRRQMVSWKKWAHYLVVLLFRGIFSDILFARSLLAAFTAPGQDLELLTVIADTRFEFPSLDPHAKVEVHVDSESMPDMELLHQAYRRLINVLALPFSPLASEGLQQKQVAEIASRMRRYKDSASAWHDEEDLSFQHQTSVTSCASETEQVLGKTLKLQGIPLSPSIASAEEDGRTDSEGEGSWLSM</sequence>
<dbReference type="Gene3D" id="3.40.50.2300">
    <property type="match status" value="2"/>
</dbReference>
<keyword evidence="5" id="KW-0675">Receptor</keyword>
<feature type="signal peptide" evidence="9">
    <location>
        <begin position="1"/>
        <end position="23"/>
    </location>
</feature>
<dbReference type="Pfam" id="PF01094">
    <property type="entry name" value="ANF_receptor"/>
    <property type="match status" value="1"/>
</dbReference>
<evidence type="ECO:0000256" key="7">
    <source>
        <dbReference type="SAM" id="MobiDB-lite"/>
    </source>
</evidence>
<dbReference type="InterPro" id="IPR050726">
    <property type="entry name" value="mGluR"/>
</dbReference>
<evidence type="ECO:0000256" key="9">
    <source>
        <dbReference type="SAM" id="SignalP"/>
    </source>
</evidence>
<name>A0A812JVT2_9DINO</name>
<evidence type="ECO:0000313" key="13">
    <source>
        <dbReference type="Proteomes" id="UP000604046"/>
    </source>
</evidence>
<dbReference type="Proteomes" id="UP000604046">
    <property type="component" value="Unassembled WGS sequence"/>
</dbReference>
<feature type="transmembrane region" description="Helical" evidence="8">
    <location>
        <begin position="945"/>
        <end position="965"/>
    </location>
</feature>
<feature type="domain" description="Tyrosine-protein kinase ephrin type A/B receptor-like" evidence="11">
    <location>
        <begin position="502"/>
        <end position="540"/>
    </location>
</feature>
<keyword evidence="4 8" id="KW-0472">Membrane</keyword>
<evidence type="ECO:0000256" key="8">
    <source>
        <dbReference type="SAM" id="Phobius"/>
    </source>
</evidence>
<feature type="transmembrane region" description="Helical" evidence="8">
    <location>
        <begin position="867"/>
        <end position="889"/>
    </location>
</feature>
<dbReference type="PANTHER" id="PTHR24060">
    <property type="entry name" value="METABOTROPIC GLUTAMATE RECEPTOR"/>
    <property type="match status" value="1"/>
</dbReference>
<dbReference type="EMBL" id="CAJNDS010000557">
    <property type="protein sequence ID" value="CAE7217917.1"/>
    <property type="molecule type" value="Genomic_DNA"/>
</dbReference>
<keyword evidence="9" id="KW-0732">Signal</keyword>
<feature type="transmembrane region" description="Helical" evidence="8">
    <location>
        <begin position="686"/>
        <end position="706"/>
    </location>
</feature>